<dbReference type="AlphaFoldDB" id="D5GF64"/>
<sequence length="149" mass="17509">MRSSDTYIHSAKSFAFLLGRRDWHLPTREKSFSSMIPHTEPQLRNTREPLCHRNLRQRGAPFHDGWPFAEHSSNYCTVLEHRYRTPHAFLIMMFAYFDGCNVQRLGRNVVCATTWTWPFLVKIPESIYLLIYLDIQLGLNRTCSRCTSA</sequence>
<dbReference type="HOGENOM" id="CLU_1751030_0_0_1"/>
<evidence type="ECO:0000313" key="2">
    <source>
        <dbReference type="Proteomes" id="UP000006911"/>
    </source>
</evidence>
<organism evidence="1 2">
    <name type="scientific">Tuber melanosporum (strain Mel28)</name>
    <name type="common">Perigord black truffle</name>
    <dbReference type="NCBI Taxonomy" id="656061"/>
    <lineage>
        <taxon>Eukaryota</taxon>
        <taxon>Fungi</taxon>
        <taxon>Dikarya</taxon>
        <taxon>Ascomycota</taxon>
        <taxon>Pezizomycotina</taxon>
        <taxon>Pezizomycetes</taxon>
        <taxon>Pezizales</taxon>
        <taxon>Tuberaceae</taxon>
        <taxon>Tuber</taxon>
    </lineage>
</organism>
<protein>
    <submittedName>
        <fullName evidence="1">(Perigord truffle) hypothetical protein</fullName>
    </submittedName>
</protein>
<gene>
    <name evidence="1" type="ORF">GSTUM_00006744001</name>
</gene>
<dbReference type="KEGG" id="tml:GSTUM_00006744001"/>
<dbReference type="EMBL" id="FN430208">
    <property type="protein sequence ID" value="CAZ83157.1"/>
    <property type="molecule type" value="Genomic_DNA"/>
</dbReference>
<evidence type="ECO:0000313" key="1">
    <source>
        <dbReference type="EMBL" id="CAZ83157.1"/>
    </source>
</evidence>
<reference evidence="1 2" key="1">
    <citation type="journal article" date="2010" name="Nature">
        <title>Perigord black truffle genome uncovers evolutionary origins and mechanisms of symbiosis.</title>
        <authorList>
            <person name="Martin F."/>
            <person name="Kohler A."/>
            <person name="Murat C."/>
            <person name="Balestrini R."/>
            <person name="Coutinho P.M."/>
            <person name="Jaillon O."/>
            <person name="Montanini B."/>
            <person name="Morin E."/>
            <person name="Noel B."/>
            <person name="Percudani R."/>
            <person name="Porcel B."/>
            <person name="Rubini A."/>
            <person name="Amicucci A."/>
            <person name="Amselem J."/>
            <person name="Anthouard V."/>
            <person name="Arcioni S."/>
            <person name="Artiguenave F."/>
            <person name="Aury J.M."/>
            <person name="Ballario P."/>
            <person name="Bolchi A."/>
            <person name="Brenna A."/>
            <person name="Brun A."/>
            <person name="Buee M."/>
            <person name="Cantarel B."/>
            <person name="Chevalier G."/>
            <person name="Couloux A."/>
            <person name="Da Silva C."/>
            <person name="Denoeud F."/>
            <person name="Duplessis S."/>
            <person name="Ghignone S."/>
            <person name="Hilselberger B."/>
            <person name="Iotti M."/>
            <person name="Marcais B."/>
            <person name="Mello A."/>
            <person name="Miranda M."/>
            <person name="Pacioni G."/>
            <person name="Quesneville H."/>
            <person name="Riccioni C."/>
            <person name="Ruotolo R."/>
            <person name="Splivallo R."/>
            <person name="Stocchi V."/>
            <person name="Tisserant E."/>
            <person name="Viscomi A.R."/>
            <person name="Zambonelli A."/>
            <person name="Zampieri E."/>
            <person name="Henrissat B."/>
            <person name="Lebrun M.H."/>
            <person name="Paolocci F."/>
            <person name="Bonfante P."/>
            <person name="Ottonello S."/>
            <person name="Wincker P."/>
        </authorList>
    </citation>
    <scope>NUCLEOTIDE SEQUENCE [LARGE SCALE GENOMIC DNA]</scope>
    <source>
        <strain evidence="1 2">Mel28</strain>
    </source>
</reference>
<proteinExistence type="predicted"/>
<keyword evidence="2" id="KW-1185">Reference proteome</keyword>
<accession>D5GF64</accession>
<dbReference type="InParanoid" id="D5GF64"/>
<name>D5GF64_TUBMM</name>
<dbReference type="Proteomes" id="UP000006911">
    <property type="component" value="Unassembled WGS sequence"/>
</dbReference>